<evidence type="ECO:0000313" key="3">
    <source>
        <dbReference type="Proteomes" id="UP001310594"/>
    </source>
</evidence>
<feature type="domain" description="Enoyl reductase (ER)" evidence="1">
    <location>
        <begin position="16"/>
        <end position="392"/>
    </location>
</feature>
<accession>A0AAN7W5F1</accession>
<dbReference type="PANTHER" id="PTHR45033:SF1">
    <property type="entry name" value="OXIDOREDUCTASE (EUROFUNG)"/>
    <property type="match status" value="1"/>
</dbReference>
<dbReference type="InterPro" id="IPR020843">
    <property type="entry name" value="ER"/>
</dbReference>
<organism evidence="2 3">
    <name type="scientific">Elasticomyces elasticus</name>
    <dbReference type="NCBI Taxonomy" id="574655"/>
    <lineage>
        <taxon>Eukaryota</taxon>
        <taxon>Fungi</taxon>
        <taxon>Dikarya</taxon>
        <taxon>Ascomycota</taxon>
        <taxon>Pezizomycotina</taxon>
        <taxon>Dothideomycetes</taxon>
        <taxon>Dothideomycetidae</taxon>
        <taxon>Mycosphaerellales</taxon>
        <taxon>Teratosphaeriaceae</taxon>
        <taxon>Elasticomyces</taxon>
    </lineage>
</organism>
<dbReference type="EMBL" id="JAVRQU010000011">
    <property type="protein sequence ID" value="KAK5697592.1"/>
    <property type="molecule type" value="Genomic_DNA"/>
</dbReference>
<dbReference type="SUPFAM" id="SSF50129">
    <property type="entry name" value="GroES-like"/>
    <property type="match status" value="1"/>
</dbReference>
<evidence type="ECO:0000313" key="2">
    <source>
        <dbReference type="EMBL" id="KAK5697592.1"/>
    </source>
</evidence>
<dbReference type="SUPFAM" id="SSF51735">
    <property type="entry name" value="NAD(P)-binding Rossmann-fold domains"/>
    <property type="match status" value="1"/>
</dbReference>
<dbReference type="SMART" id="SM00829">
    <property type="entry name" value="PKS_ER"/>
    <property type="match status" value="1"/>
</dbReference>
<dbReference type="PANTHER" id="PTHR45033">
    <property type="match status" value="1"/>
</dbReference>
<dbReference type="InterPro" id="IPR036291">
    <property type="entry name" value="NAD(P)-bd_dom_sf"/>
</dbReference>
<dbReference type="AlphaFoldDB" id="A0AAN7W5F1"/>
<dbReference type="Gene3D" id="3.40.50.720">
    <property type="entry name" value="NAD(P)-binding Rossmann-like Domain"/>
    <property type="match status" value="1"/>
</dbReference>
<dbReference type="Pfam" id="PF13602">
    <property type="entry name" value="ADH_zinc_N_2"/>
    <property type="match status" value="1"/>
</dbReference>
<dbReference type="InterPro" id="IPR011032">
    <property type="entry name" value="GroES-like_sf"/>
</dbReference>
<evidence type="ECO:0000259" key="1">
    <source>
        <dbReference type="SMART" id="SM00829"/>
    </source>
</evidence>
<gene>
    <name evidence="2" type="ORF">LTR97_007730</name>
</gene>
<dbReference type="CDD" id="cd08276">
    <property type="entry name" value="MDR7"/>
    <property type="match status" value="1"/>
</dbReference>
<dbReference type="Proteomes" id="UP001310594">
    <property type="component" value="Unassembled WGS sequence"/>
</dbReference>
<reference evidence="2" key="1">
    <citation type="submission" date="2023-08" db="EMBL/GenBank/DDBJ databases">
        <title>Black Yeasts Isolated from many extreme environments.</title>
        <authorList>
            <person name="Coleine C."/>
            <person name="Stajich J.E."/>
            <person name="Selbmann L."/>
        </authorList>
    </citation>
    <scope>NUCLEOTIDE SEQUENCE</scope>
    <source>
        <strain evidence="2">CCFEE 5810</strain>
    </source>
</reference>
<dbReference type="GO" id="GO:0016491">
    <property type="term" value="F:oxidoreductase activity"/>
    <property type="evidence" value="ECO:0007669"/>
    <property type="project" value="InterPro"/>
</dbReference>
<dbReference type="InterPro" id="IPR013154">
    <property type="entry name" value="ADH-like_N"/>
</dbReference>
<name>A0AAN7W5F1_9PEZI</name>
<dbReference type="InterPro" id="IPR052711">
    <property type="entry name" value="Zinc_ADH-like"/>
</dbReference>
<protein>
    <recommendedName>
        <fullName evidence="1">Enoyl reductase (ER) domain-containing protein</fullName>
    </recommendedName>
</protein>
<sequence>MSLPAETKSWTTNLDGISSLELATSKTPTAADLQPGQILVKILAVSLNYKDAEIINGLFKHHKSSIAPPDLIPCGDSVGVVVAIGGSAGPANQDFTPSFSFTPGDRVLSVAYPLYATGPTLPKYLAAGVGSAVNGVLTEYRIFPPEGLVCCPSHLSDAEACTLPIAGTTAWMALRWQLPLVHGPEPVQVLESGGDSTNTDSRPTLLLQGTGGVSIFGLQFGLALGYRCFLTSSSDDKLARARSLYPAGLRDTDLINYRTTPQWSIAIQEATYGHGADLIFENGGAATTPQSFACVAFGGTIASIGYVGGKYDQIQSLAENDVGRLNINVLALSKNATIKGMLNGPKDRLEEMLRFVQHHQIRPVVDVVYPFEEAREALSYLWEGRHFGKVVIRVSE</sequence>
<comment type="caution">
    <text evidence="2">The sequence shown here is derived from an EMBL/GenBank/DDBJ whole genome shotgun (WGS) entry which is preliminary data.</text>
</comment>
<dbReference type="Pfam" id="PF08240">
    <property type="entry name" value="ADH_N"/>
    <property type="match status" value="1"/>
</dbReference>
<proteinExistence type="predicted"/>
<dbReference type="Gene3D" id="3.90.180.10">
    <property type="entry name" value="Medium-chain alcohol dehydrogenases, catalytic domain"/>
    <property type="match status" value="1"/>
</dbReference>